<dbReference type="RefSeq" id="WP_344953154.1">
    <property type="nucleotide sequence ID" value="NZ_BAAAZG010000042.1"/>
</dbReference>
<dbReference type="InterPro" id="IPR018313">
    <property type="entry name" value="SBP_3_CS"/>
</dbReference>
<evidence type="ECO:0000256" key="1">
    <source>
        <dbReference type="ARBA" id="ARBA00004196"/>
    </source>
</evidence>
<evidence type="ECO:0000256" key="3">
    <source>
        <dbReference type="ARBA" id="ARBA00022729"/>
    </source>
</evidence>
<dbReference type="CDD" id="cd13530">
    <property type="entry name" value="PBP2_peptides_like"/>
    <property type="match status" value="1"/>
</dbReference>
<sequence length="282" mass="29738">MTTGSLRRRTVAAAALALTGLLALSACGGDSGDDSATGTKVPGVKLVSSGKLKTCTNLPYPPFQFEEGGKTVGFDVDMIDLVAKKLGVTQEIVNIDFDVIKSGAALNANRCDVAAAGMTITDERKQNLGFSRPYFPEVLGLLVKKGSGVTSVDDVKAKNAKLGVQADTTSLDYSKSKGIEARQYKDSGKQLLALQSGAIDVALQDLPVVNGWLKKPEVSGKFDLVAEIPTGAQYGFAVKKTGSEELLKIINETITSSIQDGSWKATYKKWVGSDPKTMPAEG</sequence>
<dbReference type="SMART" id="SM00062">
    <property type="entry name" value="PBPb"/>
    <property type="match status" value="1"/>
</dbReference>
<reference evidence="8" key="1">
    <citation type="journal article" date="2019" name="Int. J. Syst. Evol. Microbiol.">
        <title>The Global Catalogue of Microorganisms (GCM) 10K type strain sequencing project: providing services to taxonomists for standard genome sequencing and annotation.</title>
        <authorList>
            <consortium name="The Broad Institute Genomics Platform"/>
            <consortium name="The Broad Institute Genome Sequencing Center for Infectious Disease"/>
            <person name="Wu L."/>
            <person name="Ma J."/>
        </authorList>
    </citation>
    <scope>NUCLEOTIDE SEQUENCE [LARGE SCALE GENOMIC DNA]</scope>
    <source>
        <strain evidence="8">JCM 16702</strain>
    </source>
</reference>
<keyword evidence="3 5" id="KW-0732">Signal</keyword>
<dbReference type="PANTHER" id="PTHR35936:SF17">
    <property type="entry name" value="ARGININE-BINDING EXTRACELLULAR PROTEIN ARTP"/>
    <property type="match status" value="1"/>
</dbReference>
<dbReference type="PROSITE" id="PS51257">
    <property type="entry name" value="PROKAR_LIPOPROTEIN"/>
    <property type="match status" value="1"/>
</dbReference>
<feature type="chain" id="PRO_5045905239" evidence="5">
    <location>
        <begin position="29"/>
        <end position="282"/>
    </location>
</feature>
<keyword evidence="8" id="KW-1185">Reference proteome</keyword>
<dbReference type="Proteomes" id="UP001500683">
    <property type="component" value="Unassembled WGS sequence"/>
</dbReference>
<feature type="domain" description="Solute-binding protein family 3/N-terminal" evidence="6">
    <location>
        <begin position="51"/>
        <end position="274"/>
    </location>
</feature>
<name>A0ABP7WFA4_9ACTN</name>
<evidence type="ECO:0000259" key="6">
    <source>
        <dbReference type="SMART" id="SM00062"/>
    </source>
</evidence>
<dbReference type="EMBL" id="BAAAZG010000042">
    <property type="protein sequence ID" value="GAA4087894.1"/>
    <property type="molecule type" value="Genomic_DNA"/>
</dbReference>
<protein>
    <submittedName>
        <fullName evidence="7">Basic amino acid ABC transporter substrate-binding protein</fullName>
    </submittedName>
</protein>
<accession>A0ABP7WFA4</accession>
<evidence type="ECO:0000256" key="2">
    <source>
        <dbReference type="ARBA" id="ARBA00010333"/>
    </source>
</evidence>
<gene>
    <name evidence="7" type="ORF">GCM10022214_55260</name>
</gene>
<dbReference type="SUPFAM" id="SSF53850">
    <property type="entry name" value="Periplasmic binding protein-like II"/>
    <property type="match status" value="1"/>
</dbReference>
<dbReference type="PANTHER" id="PTHR35936">
    <property type="entry name" value="MEMBRANE-BOUND LYTIC MUREIN TRANSGLYCOSYLASE F"/>
    <property type="match status" value="1"/>
</dbReference>
<evidence type="ECO:0000256" key="5">
    <source>
        <dbReference type="SAM" id="SignalP"/>
    </source>
</evidence>
<evidence type="ECO:0000313" key="7">
    <source>
        <dbReference type="EMBL" id="GAA4087894.1"/>
    </source>
</evidence>
<dbReference type="InterPro" id="IPR001638">
    <property type="entry name" value="Solute-binding_3/MltF_N"/>
</dbReference>
<comment type="caution">
    <text evidence="7">The sequence shown here is derived from an EMBL/GenBank/DDBJ whole genome shotgun (WGS) entry which is preliminary data.</text>
</comment>
<dbReference type="PROSITE" id="PS01039">
    <property type="entry name" value="SBP_BACTERIAL_3"/>
    <property type="match status" value="1"/>
</dbReference>
<comment type="subcellular location">
    <subcellularLocation>
        <location evidence="1">Cell envelope</location>
    </subcellularLocation>
</comment>
<proteinExistence type="inferred from homology"/>
<dbReference type="Gene3D" id="3.40.190.10">
    <property type="entry name" value="Periplasmic binding protein-like II"/>
    <property type="match status" value="2"/>
</dbReference>
<feature type="signal peptide" evidence="5">
    <location>
        <begin position="1"/>
        <end position="28"/>
    </location>
</feature>
<evidence type="ECO:0000256" key="4">
    <source>
        <dbReference type="RuleBase" id="RU003744"/>
    </source>
</evidence>
<organism evidence="7 8">
    <name type="scientific">Actinomadura miaoliensis</name>
    <dbReference type="NCBI Taxonomy" id="430685"/>
    <lineage>
        <taxon>Bacteria</taxon>
        <taxon>Bacillati</taxon>
        <taxon>Actinomycetota</taxon>
        <taxon>Actinomycetes</taxon>
        <taxon>Streptosporangiales</taxon>
        <taxon>Thermomonosporaceae</taxon>
        <taxon>Actinomadura</taxon>
    </lineage>
</organism>
<comment type="similarity">
    <text evidence="2 4">Belongs to the bacterial solute-binding protein 3 family.</text>
</comment>
<dbReference type="Pfam" id="PF00497">
    <property type="entry name" value="SBP_bac_3"/>
    <property type="match status" value="1"/>
</dbReference>
<evidence type="ECO:0000313" key="8">
    <source>
        <dbReference type="Proteomes" id="UP001500683"/>
    </source>
</evidence>